<protein>
    <submittedName>
        <fullName evidence="3">Orfan</fullName>
    </submittedName>
</protein>
<reference evidence="3" key="1">
    <citation type="submission" date="2017-02" db="UniProtKB">
        <authorList>
            <consortium name="WormBaseParasite"/>
        </authorList>
    </citation>
    <scope>IDENTIFICATION</scope>
</reference>
<name>A0A0N5B255_STREA</name>
<sequence length="178" mass="20674">MTTLIIILIIWALLSTVLLILFILANFGVCTNQKYLKIFIPKIFRKYKTSNELDSISSTCDNQSINSISYRLGKDIEFPKLPLERFTKRHILNIEISSNSQEPSIIDPIEYYTLSRIDDSQFNNITHNDELKIFPIVDGKHKYVPCYVSNRRHKPIPYCIGNEIKGNRTFSRDLNTSK</sequence>
<keyword evidence="1" id="KW-0812">Transmembrane</keyword>
<keyword evidence="1" id="KW-0472">Membrane</keyword>
<organism evidence="2 3">
    <name type="scientific">Strongyloides papillosus</name>
    <name type="common">Intestinal threadworm</name>
    <dbReference type="NCBI Taxonomy" id="174720"/>
    <lineage>
        <taxon>Eukaryota</taxon>
        <taxon>Metazoa</taxon>
        <taxon>Ecdysozoa</taxon>
        <taxon>Nematoda</taxon>
        <taxon>Chromadorea</taxon>
        <taxon>Rhabditida</taxon>
        <taxon>Tylenchina</taxon>
        <taxon>Panagrolaimomorpha</taxon>
        <taxon>Strongyloidoidea</taxon>
        <taxon>Strongyloididae</taxon>
        <taxon>Strongyloides</taxon>
    </lineage>
</organism>
<dbReference type="WBParaSite" id="SPAL_0000015800.1">
    <property type="protein sequence ID" value="SPAL_0000015800.1"/>
    <property type="gene ID" value="SPAL_0000015800"/>
</dbReference>
<dbReference type="Proteomes" id="UP000046392">
    <property type="component" value="Unplaced"/>
</dbReference>
<proteinExistence type="predicted"/>
<keyword evidence="1" id="KW-1133">Transmembrane helix</keyword>
<evidence type="ECO:0000313" key="2">
    <source>
        <dbReference type="Proteomes" id="UP000046392"/>
    </source>
</evidence>
<evidence type="ECO:0000256" key="1">
    <source>
        <dbReference type="SAM" id="Phobius"/>
    </source>
</evidence>
<accession>A0A0N5B255</accession>
<feature type="transmembrane region" description="Helical" evidence="1">
    <location>
        <begin position="6"/>
        <end position="29"/>
    </location>
</feature>
<keyword evidence="2" id="KW-1185">Reference proteome</keyword>
<evidence type="ECO:0000313" key="3">
    <source>
        <dbReference type="WBParaSite" id="SPAL_0000015800.1"/>
    </source>
</evidence>
<dbReference type="AlphaFoldDB" id="A0A0N5B255"/>